<dbReference type="EMBL" id="CP072167">
    <property type="protein sequence ID" value="QYA06058.1"/>
    <property type="molecule type" value="Genomic_DNA"/>
</dbReference>
<dbReference type="STRING" id="1367849.GCA_000518585_02941"/>
<gene>
    <name evidence="2" type="ORF">CFBP5473_11585</name>
    <name evidence="3" type="ORF">J5285_08145</name>
</gene>
<feature type="transmembrane region" description="Helical" evidence="1">
    <location>
        <begin position="71"/>
        <end position="92"/>
    </location>
</feature>
<protein>
    <submittedName>
        <fullName evidence="2">YcxB family protein</fullName>
    </submittedName>
</protein>
<reference evidence="3 5" key="2">
    <citation type="submission" date="2021-03" db="EMBL/GenBank/DDBJ databases">
        <title>Rapid diversification of plasmids in a genus of pathogenic and nitrogen fixing bacteria.</title>
        <authorList>
            <person name="Weisberg A.J."/>
            <person name="Miller M."/>
            <person name="Ream W."/>
            <person name="Grunwald N.J."/>
            <person name="Chang J.H."/>
        </authorList>
    </citation>
    <scope>NUCLEOTIDE SEQUENCE [LARGE SCALE GENOMIC DNA]</scope>
    <source>
        <strain evidence="3 5">AF3.44</strain>
    </source>
</reference>
<dbReference type="AlphaFoldDB" id="A0A4D7DV92"/>
<evidence type="ECO:0000313" key="3">
    <source>
        <dbReference type="EMBL" id="QYA06058.1"/>
    </source>
</evidence>
<keyword evidence="5" id="KW-1185">Reference proteome</keyword>
<organism evidence="2 4">
    <name type="scientific">Agrobacterium larrymoorei</name>
    <dbReference type="NCBI Taxonomy" id="160699"/>
    <lineage>
        <taxon>Bacteria</taxon>
        <taxon>Pseudomonadati</taxon>
        <taxon>Pseudomonadota</taxon>
        <taxon>Alphaproteobacteria</taxon>
        <taxon>Hyphomicrobiales</taxon>
        <taxon>Rhizobiaceae</taxon>
        <taxon>Rhizobium/Agrobacterium group</taxon>
        <taxon>Agrobacterium</taxon>
    </lineage>
</organism>
<dbReference type="Proteomes" id="UP000298545">
    <property type="component" value="Chromosome circular"/>
</dbReference>
<proteinExistence type="predicted"/>
<dbReference type="RefSeq" id="WP_027675669.1">
    <property type="nucleotide sequence ID" value="NZ_CP039691.1"/>
</dbReference>
<keyword evidence="1" id="KW-0812">Transmembrane</keyword>
<dbReference type="EMBL" id="CP039691">
    <property type="protein sequence ID" value="QCI98479.1"/>
    <property type="molecule type" value="Genomic_DNA"/>
</dbReference>
<name>A0A4D7DV92_9HYPH</name>
<reference evidence="2 4" key="1">
    <citation type="submission" date="2019-04" db="EMBL/GenBank/DDBJ databases">
        <title>Complete genome sequence of Agrobacterium larrymoorei CFBP5473.</title>
        <authorList>
            <person name="Haryono M."/>
            <person name="Chou L."/>
            <person name="Lin Y.-C."/>
            <person name="Lai E.-M."/>
            <person name="Kuo C.-H."/>
        </authorList>
    </citation>
    <scope>NUCLEOTIDE SEQUENCE [LARGE SCALE GENOMIC DNA]</scope>
    <source>
        <strain evidence="2 4">CFBP5473</strain>
    </source>
</reference>
<accession>A0A4D7DV92</accession>
<evidence type="ECO:0000313" key="5">
    <source>
        <dbReference type="Proteomes" id="UP000826513"/>
    </source>
</evidence>
<dbReference type="KEGG" id="alf:CFBP5473_11585"/>
<evidence type="ECO:0000313" key="4">
    <source>
        <dbReference type="Proteomes" id="UP000298545"/>
    </source>
</evidence>
<keyword evidence="1" id="KW-1133">Transmembrane helix</keyword>
<feature type="transmembrane region" description="Helical" evidence="1">
    <location>
        <begin position="45"/>
        <end position="65"/>
    </location>
</feature>
<evidence type="ECO:0000313" key="2">
    <source>
        <dbReference type="EMBL" id="QCI98479.1"/>
    </source>
</evidence>
<dbReference type="Proteomes" id="UP000826513">
    <property type="component" value="Chromosome 1"/>
</dbReference>
<keyword evidence="1" id="KW-0472">Membrane</keyword>
<sequence>MAKSMIPSVWRTSSPSSFTKQFELSVEDHLAVRYARREPLPFGRFAGFVTICSLFVGLIIAHGWWKSGDTWTAVCIAAVSLIAGLLLAKLLYGFIRAQVWGFWIGFLNAREAINIPLEMTIDVKGVHILVRQQTWFCPWESLDTVEEDAERYYFWTSGTQTHILPKRLFEDETKAENFAEALRTWWRQEPVSPPRRVGTKHLDWGQKS</sequence>
<evidence type="ECO:0000256" key="1">
    <source>
        <dbReference type="SAM" id="Phobius"/>
    </source>
</evidence>